<evidence type="ECO:0000313" key="2">
    <source>
        <dbReference type="Proteomes" id="UP001145050"/>
    </source>
</evidence>
<protein>
    <submittedName>
        <fullName evidence="1">Uncharacterized protein</fullName>
    </submittedName>
</protein>
<reference evidence="1" key="1">
    <citation type="submission" date="2022-06" db="EMBL/GenBank/DDBJ databases">
        <title>Aquibacillus sp. a new bacterium isolated from soil saline samples.</title>
        <authorList>
            <person name="Galisteo C."/>
            <person name="De La Haba R."/>
            <person name="Sanchez-Porro C."/>
            <person name="Ventosa A."/>
        </authorList>
    </citation>
    <scope>NUCLEOTIDE SEQUENCE</scope>
    <source>
        <strain evidence="1">3ASR75-11</strain>
    </source>
</reference>
<organism evidence="1 2">
    <name type="scientific">Terrihalobacillus insolitus</name>
    <dbReference type="NCBI Taxonomy" id="2950438"/>
    <lineage>
        <taxon>Bacteria</taxon>
        <taxon>Bacillati</taxon>
        <taxon>Bacillota</taxon>
        <taxon>Bacilli</taxon>
        <taxon>Bacillales</taxon>
        <taxon>Bacillaceae</taxon>
        <taxon>Terrihalobacillus</taxon>
    </lineage>
</organism>
<sequence>MDKVSNKDITYSEAYKQHFMHELDQGKFPTQIFREAGFDTQVVGKQRIKSFSNRIRKMADRIEGFTDLRTQLSGRRQTKERAPDEEIAYLQHQVALQKQQIDALKKMNFINRKATKAFPKKNINSS</sequence>
<accession>A0A9X4AN69</accession>
<dbReference type="EMBL" id="JAMQKB010000005">
    <property type="protein sequence ID" value="MDC3424225.1"/>
    <property type="molecule type" value="Genomic_DNA"/>
</dbReference>
<dbReference type="InterPro" id="IPR046929">
    <property type="entry name" value="HTH_Tnp"/>
</dbReference>
<name>A0A9X4AN69_9BACI</name>
<proteinExistence type="predicted"/>
<keyword evidence="2" id="KW-1185">Reference proteome</keyword>
<gene>
    <name evidence="1" type="ORF">NC797_06850</name>
</gene>
<evidence type="ECO:0000313" key="1">
    <source>
        <dbReference type="EMBL" id="MDC3424225.1"/>
    </source>
</evidence>
<comment type="caution">
    <text evidence="1">The sequence shown here is derived from an EMBL/GenBank/DDBJ whole genome shotgun (WGS) entry which is preliminary data.</text>
</comment>
<dbReference type="Proteomes" id="UP001145050">
    <property type="component" value="Unassembled WGS sequence"/>
</dbReference>
<dbReference type="Pfam" id="PF20310">
    <property type="entry name" value="HTH_Tnp_2"/>
    <property type="match status" value="1"/>
</dbReference>
<dbReference type="AlphaFoldDB" id="A0A9X4AN69"/>